<dbReference type="EMBL" id="ADAQ01000010">
    <property type="protein sequence ID" value="EEY73292.1"/>
    <property type="molecule type" value="Genomic_DNA"/>
</dbReference>
<dbReference type="eggNOG" id="ENOG5031Q1F">
    <property type="taxonomic scope" value="Bacteria"/>
</dbReference>
<comment type="caution">
    <text evidence="1">The sequence shown here is derived from an EMBL/GenBank/DDBJ whole genome shotgun (WGS) entry which is preliminary data.</text>
</comment>
<gene>
    <name evidence="1" type="ORF">VHA_001145</name>
</gene>
<sequence>MSLDTIWRDLIENKKAKFSGEVLARETIVKFGDNVQLETPYNVEIRITH</sequence>
<evidence type="ECO:0000313" key="1">
    <source>
        <dbReference type="EMBL" id="EEY73292.1"/>
    </source>
</evidence>
<evidence type="ECO:0000313" key="2">
    <source>
        <dbReference type="Proteomes" id="UP000003604"/>
    </source>
</evidence>
<accession>D0I5X8</accession>
<reference evidence="1 2" key="1">
    <citation type="submission" date="2009-10" db="EMBL/GenBank/DDBJ databases">
        <authorList>
            <consortium name="Los Alamos National Laboratory (LANL)"/>
            <consortium name="National Microbial Pathogen Data Resource (NMPDR)"/>
            <person name="Saunders E.H."/>
            <person name="Munk A.C."/>
            <person name="Tapia R."/>
            <person name="Green L."/>
            <person name="Rogers Y."/>
            <person name="Detter J.C."/>
            <person name="Bruce D."/>
            <person name="Brettin T.S."/>
            <person name="Colwell R.R."/>
            <person name="Huq A."/>
            <person name="Grim C.J."/>
            <person name="Hasan N.A."/>
            <person name="Bartels D."/>
            <person name="Vonstein V."/>
        </authorList>
    </citation>
    <scope>NUCLEOTIDE SEQUENCE [LARGE SCALE GENOMIC DNA]</scope>
    <source>
        <strain evidence="1 2">CIP 101886</strain>
    </source>
</reference>
<keyword evidence="2" id="KW-1185">Reference proteome</keyword>
<proteinExistence type="predicted"/>
<name>D0I5X8_GRIHO</name>
<protein>
    <submittedName>
        <fullName evidence="1">Uncharacterized protein</fullName>
    </submittedName>
</protein>
<organism evidence="1 2">
    <name type="scientific">Grimontia hollisae CIP 101886</name>
    <dbReference type="NCBI Taxonomy" id="675812"/>
    <lineage>
        <taxon>Bacteria</taxon>
        <taxon>Pseudomonadati</taxon>
        <taxon>Pseudomonadota</taxon>
        <taxon>Gammaproteobacteria</taxon>
        <taxon>Vibrionales</taxon>
        <taxon>Vibrionaceae</taxon>
        <taxon>Grimontia</taxon>
    </lineage>
</organism>
<dbReference type="Proteomes" id="UP000003604">
    <property type="component" value="Unassembled WGS sequence"/>
</dbReference>
<dbReference type="AlphaFoldDB" id="D0I5X8"/>